<accession>A0ABR8YQY6</accession>
<feature type="transmembrane region" description="Helical" evidence="5">
    <location>
        <begin position="27"/>
        <end position="45"/>
    </location>
</feature>
<proteinExistence type="predicted"/>
<dbReference type="EMBL" id="JACSQB010000045">
    <property type="protein sequence ID" value="MBD8046641.1"/>
    <property type="molecule type" value="Genomic_DNA"/>
</dbReference>
<feature type="transmembrane region" description="Helical" evidence="5">
    <location>
        <begin position="300"/>
        <end position="320"/>
    </location>
</feature>
<dbReference type="InterPro" id="IPR051843">
    <property type="entry name" value="CPA1_transporter"/>
</dbReference>
<feature type="transmembrane region" description="Helical" evidence="5">
    <location>
        <begin position="149"/>
        <end position="175"/>
    </location>
</feature>
<organism evidence="7 8">
    <name type="scientific">Clostridium faecium</name>
    <dbReference type="NCBI Taxonomy" id="2762223"/>
    <lineage>
        <taxon>Bacteria</taxon>
        <taxon>Bacillati</taxon>
        <taxon>Bacillota</taxon>
        <taxon>Clostridia</taxon>
        <taxon>Eubacteriales</taxon>
        <taxon>Clostridiaceae</taxon>
        <taxon>Clostridium</taxon>
    </lineage>
</organism>
<feature type="transmembrane region" description="Helical" evidence="5">
    <location>
        <begin position="363"/>
        <end position="382"/>
    </location>
</feature>
<evidence type="ECO:0000256" key="1">
    <source>
        <dbReference type="ARBA" id="ARBA00004141"/>
    </source>
</evidence>
<feature type="transmembrane region" description="Helical" evidence="5">
    <location>
        <begin position="332"/>
        <end position="351"/>
    </location>
</feature>
<keyword evidence="3 5" id="KW-1133">Transmembrane helix</keyword>
<dbReference type="Gene3D" id="1.20.1530.20">
    <property type="match status" value="1"/>
</dbReference>
<evidence type="ECO:0000256" key="5">
    <source>
        <dbReference type="SAM" id="Phobius"/>
    </source>
</evidence>
<evidence type="ECO:0000313" key="8">
    <source>
        <dbReference type="Proteomes" id="UP000627166"/>
    </source>
</evidence>
<name>A0ABR8YQY6_9CLOT</name>
<protein>
    <submittedName>
        <fullName evidence="7">Cation:proton antiporter</fullName>
    </submittedName>
</protein>
<feature type="transmembrane region" description="Helical" evidence="5">
    <location>
        <begin position="187"/>
        <end position="208"/>
    </location>
</feature>
<feature type="domain" description="Cation/H+ exchanger transmembrane" evidence="6">
    <location>
        <begin position="9"/>
        <end position="383"/>
    </location>
</feature>
<gene>
    <name evidence="7" type="ORF">H9637_06225</name>
</gene>
<sequence>MATSIALILLLGFIVNSIFNKIKLPGLLGMLILGVIIGPYGLNLLSDSILAISSDIRKIALIIILLRAGLGINKKELKDVGATAIKFSCIPGIIEGLFIAIICTKLLGFTFIEGGILGFIISAVSPAVIVPSMLELIKNKLGTNKGIPTIILAGASIDDVFAITIFTSFLSMYGGSKVNLGLKLLEIPISILLGILLGIVASIILLQVFKIFKIRNTKKALLVLASAILLNSLEGLLKGKIEVATLLGVMTMGFVIMEKDNIIGVALSEKFNKMWIFAEIFLFVLVGAQVNIFVAMKSGILGILIILFGLLGRSIGVLICTIGTNLNLKERVFCVIAYIPKATVQAAIGAVPLSAGVTSGETMLAIAFLSILITAPLGAIGVKISSNKLLDTEEVIKKAV</sequence>
<keyword evidence="8" id="KW-1185">Reference proteome</keyword>
<feature type="transmembrane region" description="Helical" evidence="5">
    <location>
        <begin position="84"/>
        <end position="109"/>
    </location>
</feature>
<keyword evidence="2 5" id="KW-0812">Transmembrane</keyword>
<evidence type="ECO:0000259" key="6">
    <source>
        <dbReference type="Pfam" id="PF00999"/>
    </source>
</evidence>
<evidence type="ECO:0000256" key="3">
    <source>
        <dbReference type="ARBA" id="ARBA00022989"/>
    </source>
</evidence>
<dbReference type="RefSeq" id="WP_191739614.1">
    <property type="nucleotide sequence ID" value="NZ_JACSQB010000045.1"/>
</dbReference>
<reference evidence="7 8" key="1">
    <citation type="submission" date="2020-08" db="EMBL/GenBank/DDBJ databases">
        <title>A Genomic Blueprint of the Chicken Gut Microbiome.</title>
        <authorList>
            <person name="Gilroy R."/>
            <person name="Ravi A."/>
            <person name="Getino M."/>
            <person name="Pursley I."/>
            <person name="Horton D.L."/>
            <person name="Alikhan N.-F."/>
            <person name="Baker D."/>
            <person name="Gharbi K."/>
            <person name="Hall N."/>
            <person name="Watson M."/>
            <person name="Adriaenssens E.M."/>
            <person name="Foster-Nyarko E."/>
            <person name="Jarju S."/>
            <person name="Secka A."/>
            <person name="Antonio M."/>
            <person name="Oren A."/>
            <person name="Chaudhuri R."/>
            <person name="La Ragione R.M."/>
            <person name="Hildebrand F."/>
            <person name="Pallen M.J."/>
        </authorList>
    </citation>
    <scope>NUCLEOTIDE SEQUENCE [LARGE SCALE GENOMIC DNA]</scope>
    <source>
        <strain evidence="7 8">N37</strain>
    </source>
</reference>
<comment type="subcellular location">
    <subcellularLocation>
        <location evidence="1">Membrane</location>
        <topology evidence="1">Multi-pass membrane protein</topology>
    </subcellularLocation>
</comment>
<dbReference type="Pfam" id="PF00999">
    <property type="entry name" value="Na_H_Exchanger"/>
    <property type="match status" value="1"/>
</dbReference>
<dbReference type="PANTHER" id="PTHR31102:SF1">
    <property type="entry name" value="CATION_H+ EXCHANGER DOMAIN-CONTAINING PROTEIN"/>
    <property type="match status" value="1"/>
</dbReference>
<evidence type="ECO:0000256" key="2">
    <source>
        <dbReference type="ARBA" id="ARBA00022692"/>
    </source>
</evidence>
<dbReference type="Proteomes" id="UP000627166">
    <property type="component" value="Unassembled WGS sequence"/>
</dbReference>
<dbReference type="InterPro" id="IPR006153">
    <property type="entry name" value="Cation/H_exchanger_TM"/>
</dbReference>
<feature type="transmembrane region" description="Helical" evidence="5">
    <location>
        <begin position="274"/>
        <end position="294"/>
    </location>
</feature>
<evidence type="ECO:0000313" key="7">
    <source>
        <dbReference type="EMBL" id="MBD8046641.1"/>
    </source>
</evidence>
<comment type="caution">
    <text evidence="7">The sequence shown here is derived from an EMBL/GenBank/DDBJ whole genome shotgun (WGS) entry which is preliminary data.</text>
</comment>
<feature type="transmembrane region" description="Helical" evidence="5">
    <location>
        <begin position="115"/>
        <end position="137"/>
    </location>
</feature>
<dbReference type="InterPro" id="IPR038770">
    <property type="entry name" value="Na+/solute_symporter_sf"/>
</dbReference>
<keyword evidence="4 5" id="KW-0472">Membrane</keyword>
<evidence type="ECO:0000256" key="4">
    <source>
        <dbReference type="ARBA" id="ARBA00023136"/>
    </source>
</evidence>
<dbReference type="PANTHER" id="PTHR31102">
    <property type="match status" value="1"/>
</dbReference>